<name>A0AAV9JEW3_9PEZI</name>
<comment type="caution">
    <text evidence="2">The sequence shown here is derived from an EMBL/GenBank/DDBJ whole genome shotgun (WGS) entry which is preliminary data.</text>
</comment>
<evidence type="ECO:0000313" key="3">
    <source>
        <dbReference type="Proteomes" id="UP001324427"/>
    </source>
</evidence>
<protein>
    <submittedName>
        <fullName evidence="2">Uncharacterized protein</fullName>
    </submittedName>
</protein>
<dbReference type="AlphaFoldDB" id="A0AAV9JEW3"/>
<gene>
    <name evidence="2" type="ORF">LTR36_004893</name>
</gene>
<dbReference type="Proteomes" id="UP001324427">
    <property type="component" value="Unassembled WGS sequence"/>
</dbReference>
<accession>A0AAV9JEW3</accession>
<proteinExistence type="predicted"/>
<reference evidence="2 3" key="1">
    <citation type="submission" date="2021-11" db="EMBL/GenBank/DDBJ databases">
        <title>Black yeast isolated from Biological Soil Crust.</title>
        <authorList>
            <person name="Kurbessoian T."/>
        </authorList>
    </citation>
    <scope>NUCLEOTIDE SEQUENCE [LARGE SCALE GENOMIC DNA]</scope>
    <source>
        <strain evidence="2 3">CCFEE 5522</strain>
    </source>
</reference>
<dbReference type="EMBL" id="JAVFHQ010000029">
    <property type="protein sequence ID" value="KAK4543860.1"/>
    <property type="molecule type" value="Genomic_DNA"/>
</dbReference>
<feature type="region of interest" description="Disordered" evidence="1">
    <location>
        <begin position="158"/>
        <end position="189"/>
    </location>
</feature>
<organism evidence="2 3">
    <name type="scientific">Oleoguttula mirabilis</name>
    <dbReference type="NCBI Taxonomy" id="1507867"/>
    <lineage>
        <taxon>Eukaryota</taxon>
        <taxon>Fungi</taxon>
        <taxon>Dikarya</taxon>
        <taxon>Ascomycota</taxon>
        <taxon>Pezizomycotina</taxon>
        <taxon>Dothideomycetes</taxon>
        <taxon>Dothideomycetidae</taxon>
        <taxon>Mycosphaerellales</taxon>
        <taxon>Teratosphaeriaceae</taxon>
        <taxon>Oleoguttula</taxon>
    </lineage>
</organism>
<evidence type="ECO:0000313" key="2">
    <source>
        <dbReference type="EMBL" id="KAK4543860.1"/>
    </source>
</evidence>
<feature type="compositionally biased region" description="Basic and acidic residues" evidence="1">
    <location>
        <begin position="160"/>
        <end position="174"/>
    </location>
</feature>
<evidence type="ECO:0000256" key="1">
    <source>
        <dbReference type="SAM" id="MobiDB-lite"/>
    </source>
</evidence>
<sequence length="350" mass="39841">MGLWKGWFYELRFVESMLAGYEGYGIEFGTGTADEMLVAAETKASDVTELMSHLVSTNETSFTPIPEADTIRLWNWVCWCTRHGSSIDFALDWMRKNKNDASFVDPVPQDSTSDSWRQWYEFGQFGARAHTPGNWYTEIHAAGPPVPHEHVRCPLPSEIFGHKESSPKNDERSRRSAAPSPVPRQTEIPQRTAVVDYPSIFIAYNSWWDDIQPHTASIPLPSADLGIKMLQDRRHMNHTTALLDAWEDDMIMKGIAFTFFAKAFSLRVAVTESHGKVIMRLVQVLGDRPKTQMLQKHLKRKECLRWHPDKINARSGQPGVVDETIGKEDVVVAVRSAVQELLEECERELD</sequence>
<keyword evidence="3" id="KW-1185">Reference proteome</keyword>